<dbReference type="Pfam" id="PF00425">
    <property type="entry name" value="Chorismate_bind"/>
    <property type="match status" value="1"/>
</dbReference>
<proteinExistence type="inferred from homology"/>
<dbReference type="EC" id="5.4.4.2" evidence="5"/>
<keyword evidence="5" id="KW-0474">Menaquinone biosynthesis</keyword>
<name>A0A447KUM9_SEROD</name>
<comment type="similarity">
    <text evidence="2 5">Belongs to the isochorismate synthase family.</text>
</comment>
<feature type="binding site" evidence="5">
    <location>
        <position position="280"/>
    </location>
    <ligand>
        <name>Mg(2+)</name>
        <dbReference type="ChEBI" id="CHEBI:18420"/>
    </ligand>
</feature>
<gene>
    <name evidence="5 7" type="primary">menF</name>
    <name evidence="7" type="ORF">NCTC11214_03402</name>
</gene>
<dbReference type="PANTHER" id="PTHR47253:SF4">
    <property type="entry name" value="ISOCHORISMATE SYNTHASE 2, CHLOROPLASTIC"/>
    <property type="match status" value="1"/>
</dbReference>
<evidence type="ECO:0000256" key="4">
    <source>
        <dbReference type="ARBA" id="ARBA00023235"/>
    </source>
</evidence>
<comment type="pathway">
    <text evidence="5">Quinol/quinone metabolism; 1,4-dihydroxy-2-naphthoate biosynthesis; 1,4-dihydroxy-2-naphthoate from chorismate: step 1/7.</text>
</comment>
<dbReference type="Gene3D" id="3.60.120.10">
    <property type="entry name" value="Anthranilate synthase"/>
    <property type="match status" value="1"/>
</dbReference>
<dbReference type="PANTHER" id="PTHR47253">
    <property type="match status" value="1"/>
</dbReference>
<dbReference type="UniPathway" id="UPA01057">
    <property type="reaction ID" value="UER00163"/>
</dbReference>
<dbReference type="Proteomes" id="UP000281391">
    <property type="component" value="Chromosome"/>
</dbReference>
<comment type="cofactor">
    <cofactor evidence="5">
        <name>Mg(2+)</name>
        <dbReference type="ChEBI" id="CHEBI:18420"/>
    </cofactor>
</comment>
<dbReference type="AlphaFoldDB" id="A0A447KUM9"/>
<keyword evidence="3 5" id="KW-0460">Magnesium</keyword>
<dbReference type="InterPro" id="IPR044250">
    <property type="entry name" value="MenF-like"/>
</dbReference>
<evidence type="ECO:0000259" key="6">
    <source>
        <dbReference type="Pfam" id="PF00425"/>
    </source>
</evidence>
<protein>
    <recommendedName>
        <fullName evidence="5">Isochorismate synthase MenF</fullName>
        <ecNumber evidence="5">5.4.4.2</ecNumber>
    </recommendedName>
    <alternativeName>
        <fullName evidence="5">Isochorismate mutase</fullName>
    </alternativeName>
</protein>
<evidence type="ECO:0000256" key="2">
    <source>
        <dbReference type="ARBA" id="ARBA00005297"/>
    </source>
</evidence>
<feature type="binding site" evidence="5">
    <location>
        <position position="412"/>
    </location>
    <ligand>
        <name>Mg(2+)</name>
        <dbReference type="ChEBI" id="CHEBI:18420"/>
    </ligand>
</feature>
<organism evidence="7 8">
    <name type="scientific">Serratia odorifera</name>
    <dbReference type="NCBI Taxonomy" id="618"/>
    <lineage>
        <taxon>Bacteria</taxon>
        <taxon>Pseudomonadati</taxon>
        <taxon>Pseudomonadota</taxon>
        <taxon>Gammaproteobacteria</taxon>
        <taxon>Enterobacterales</taxon>
        <taxon>Yersiniaceae</taxon>
        <taxon>Serratia</taxon>
    </lineage>
</organism>
<comment type="catalytic activity">
    <reaction evidence="1 5">
        <text>chorismate = isochorismate</text>
        <dbReference type="Rhea" id="RHEA:18985"/>
        <dbReference type="ChEBI" id="CHEBI:29748"/>
        <dbReference type="ChEBI" id="CHEBI:29780"/>
        <dbReference type="EC" id="5.4.4.2"/>
    </reaction>
</comment>
<comment type="pathway">
    <text evidence="5">Quinol/quinone metabolism; menaquinone biosynthesis.</text>
</comment>
<dbReference type="InterPro" id="IPR004561">
    <property type="entry name" value="IsoChor_synthase"/>
</dbReference>
<dbReference type="InterPro" id="IPR015890">
    <property type="entry name" value="Chorismate_C"/>
</dbReference>
<keyword evidence="4 5" id="KW-0413">Isomerase</keyword>
<dbReference type="GO" id="GO:0008909">
    <property type="term" value="F:isochorismate synthase activity"/>
    <property type="evidence" value="ECO:0007669"/>
    <property type="project" value="UniProtKB-UniRule"/>
</dbReference>
<dbReference type="GO" id="GO:0009234">
    <property type="term" value="P:menaquinone biosynthetic process"/>
    <property type="evidence" value="ECO:0007669"/>
    <property type="project" value="UniProtKB-UniRule"/>
</dbReference>
<feature type="active site" description="Proton acceptor" evidence="5">
    <location>
        <position position="186"/>
    </location>
</feature>
<dbReference type="EMBL" id="LR134117">
    <property type="protein sequence ID" value="VDZ60413.1"/>
    <property type="molecule type" value="Genomic_DNA"/>
</dbReference>
<feature type="domain" description="Chorismate-utilising enzyme C-terminal" evidence="6">
    <location>
        <begin position="166"/>
        <end position="416"/>
    </location>
</feature>
<keyword evidence="5" id="KW-0479">Metal-binding</keyword>
<dbReference type="NCBIfam" id="TIGR00543">
    <property type="entry name" value="isochor_syn"/>
    <property type="match status" value="1"/>
</dbReference>
<dbReference type="InterPro" id="IPR034681">
    <property type="entry name" value="MenF"/>
</dbReference>
<evidence type="ECO:0000313" key="7">
    <source>
        <dbReference type="EMBL" id="VDZ60413.1"/>
    </source>
</evidence>
<evidence type="ECO:0000256" key="3">
    <source>
        <dbReference type="ARBA" id="ARBA00022842"/>
    </source>
</evidence>
<dbReference type="KEGG" id="sof:NCTC11214_03402"/>
<evidence type="ECO:0000256" key="1">
    <source>
        <dbReference type="ARBA" id="ARBA00000799"/>
    </source>
</evidence>
<sequence length="430" mass="47934">MEQLSALLRRLRQQLEQNLPSEPGFRQFSLPVPQRLSGSLLEWLAAQPCFPQFYWRHREQHEEAAVCGALRQFTDPITAQAFLQRHPQARLWGLNGFDASAMLVLPRLEILTRDNRTELTLNLFSDVALDQDAQAAITVLTSLRAALPIMPLQVEVQEACHRPDFSGWESMLQQALNAVERQQMDKVVLARNTRLTLAQPLSAPALMAASRQVNHHCYHFMMRFAADSAFLGSSPERLYLRRGVRLLTEALAGTVASHQDDQQASLLAQWLLGDAKNQHENLLVVDDICQRLQGGARAVDVLPPDVVRLRKVQHLRRRIEGQLHAADDADCLTRLQPTAAVAGLPRQAARAFIVAHEPVSRGWYAGSAGYLSLAQSEFCVALRSCQIDHHQLQLYAGAGIVSGSDPAEEWLEIENKAASLRSLLQPESLG</sequence>
<dbReference type="UniPathway" id="UPA00079"/>
<feature type="active site" description="Proton donor" evidence="5">
    <location>
        <position position="236"/>
    </location>
</feature>
<dbReference type="NCBIfam" id="NF011588">
    <property type="entry name" value="PRK15012.1"/>
    <property type="match status" value="1"/>
</dbReference>
<accession>A0A447KUM9</accession>
<dbReference type="HAMAP" id="MF_01935">
    <property type="entry name" value="MenF"/>
    <property type="match status" value="1"/>
</dbReference>
<evidence type="ECO:0000256" key="5">
    <source>
        <dbReference type="HAMAP-Rule" id="MF_01935"/>
    </source>
</evidence>
<comment type="function">
    <text evidence="5">Catalyzes the conversion of chorismate to isochorismate.</text>
</comment>
<evidence type="ECO:0000313" key="8">
    <source>
        <dbReference type="Proteomes" id="UP000281391"/>
    </source>
</evidence>
<dbReference type="GO" id="GO:0000287">
    <property type="term" value="F:magnesium ion binding"/>
    <property type="evidence" value="ECO:0007669"/>
    <property type="project" value="UniProtKB-UniRule"/>
</dbReference>
<dbReference type="SUPFAM" id="SSF56322">
    <property type="entry name" value="ADC synthase"/>
    <property type="match status" value="1"/>
</dbReference>
<reference evidence="7 8" key="1">
    <citation type="submission" date="2018-12" db="EMBL/GenBank/DDBJ databases">
        <authorList>
            <consortium name="Pathogen Informatics"/>
        </authorList>
    </citation>
    <scope>NUCLEOTIDE SEQUENCE [LARGE SCALE GENOMIC DNA]</scope>
    <source>
        <strain evidence="7 8">NCTC11214</strain>
    </source>
</reference>
<dbReference type="InterPro" id="IPR005801">
    <property type="entry name" value="ADC_synthase"/>
</dbReference>